<comment type="subcellular location">
    <subcellularLocation>
        <location evidence="1">Nucleus</location>
    </subcellularLocation>
</comment>
<protein>
    <recommendedName>
        <fullName evidence="9">C2H2-type domain-containing protein</fullName>
    </recommendedName>
</protein>
<dbReference type="GO" id="GO:0000981">
    <property type="term" value="F:DNA-binding transcription factor activity, RNA polymerase II-specific"/>
    <property type="evidence" value="ECO:0007669"/>
    <property type="project" value="TreeGrafter"/>
</dbReference>
<proteinExistence type="predicted"/>
<feature type="domain" description="C2H2-type" evidence="9">
    <location>
        <begin position="298"/>
        <end position="325"/>
    </location>
</feature>
<feature type="compositionally biased region" description="Basic residues" evidence="8">
    <location>
        <begin position="420"/>
        <end position="429"/>
    </location>
</feature>
<feature type="non-terminal residue" evidence="10">
    <location>
        <position position="1"/>
    </location>
</feature>
<reference evidence="10" key="1">
    <citation type="submission" date="2021-06" db="EMBL/GenBank/DDBJ databases">
        <authorList>
            <person name="Hodson N. C."/>
            <person name="Mongue J. A."/>
            <person name="Jaron S. K."/>
        </authorList>
    </citation>
    <scope>NUCLEOTIDE SEQUENCE</scope>
</reference>
<dbReference type="PROSITE" id="PS00028">
    <property type="entry name" value="ZINC_FINGER_C2H2_1"/>
    <property type="match status" value="4"/>
</dbReference>
<evidence type="ECO:0000313" key="11">
    <source>
        <dbReference type="Proteomes" id="UP000708208"/>
    </source>
</evidence>
<dbReference type="EMBL" id="CAJVCH010011627">
    <property type="protein sequence ID" value="CAG7671143.1"/>
    <property type="molecule type" value="Genomic_DNA"/>
</dbReference>
<gene>
    <name evidence="10" type="ORF">AFUS01_LOCUS2065</name>
</gene>
<organism evidence="10 11">
    <name type="scientific">Allacma fusca</name>
    <dbReference type="NCBI Taxonomy" id="39272"/>
    <lineage>
        <taxon>Eukaryota</taxon>
        <taxon>Metazoa</taxon>
        <taxon>Ecdysozoa</taxon>
        <taxon>Arthropoda</taxon>
        <taxon>Hexapoda</taxon>
        <taxon>Collembola</taxon>
        <taxon>Symphypleona</taxon>
        <taxon>Sminthuridae</taxon>
        <taxon>Allacma</taxon>
    </lineage>
</organism>
<evidence type="ECO:0000256" key="1">
    <source>
        <dbReference type="ARBA" id="ARBA00004123"/>
    </source>
</evidence>
<comment type="caution">
    <text evidence="10">The sequence shown here is derived from an EMBL/GenBank/DDBJ whole genome shotgun (WGS) entry which is preliminary data.</text>
</comment>
<feature type="compositionally biased region" description="Basic and acidic residues" evidence="8">
    <location>
        <begin position="401"/>
        <end position="410"/>
    </location>
</feature>
<dbReference type="PANTHER" id="PTHR24394:SF29">
    <property type="entry name" value="MYONEURIN"/>
    <property type="match status" value="1"/>
</dbReference>
<dbReference type="FunFam" id="3.30.160.60:FF:000624">
    <property type="entry name" value="zinc finger protein 697"/>
    <property type="match status" value="1"/>
</dbReference>
<dbReference type="FunFam" id="3.30.160.60:FF:000005">
    <property type="entry name" value="Zinc finger protein 14 homolog"/>
    <property type="match status" value="1"/>
</dbReference>
<dbReference type="GO" id="GO:0005634">
    <property type="term" value="C:nucleus"/>
    <property type="evidence" value="ECO:0007669"/>
    <property type="project" value="UniProtKB-SubCell"/>
</dbReference>
<evidence type="ECO:0000256" key="8">
    <source>
        <dbReference type="SAM" id="MobiDB-lite"/>
    </source>
</evidence>
<feature type="region of interest" description="Disordered" evidence="8">
    <location>
        <begin position="401"/>
        <end position="429"/>
    </location>
</feature>
<evidence type="ECO:0000256" key="2">
    <source>
        <dbReference type="ARBA" id="ARBA00022723"/>
    </source>
</evidence>
<evidence type="ECO:0000313" key="10">
    <source>
        <dbReference type="EMBL" id="CAG7671143.1"/>
    </source>
</evidence>
<feature type="domain" description="C2H2-type" evidence="9">
    <location>
        <begin position="326"/>
        <end position="353"/>
    </location>
</feature>
<keyword evidence="11" id="KW-1185">Reference proteome</keyword>
<dbReference type="InterPro" id="IPR013087">
    <property type="entry name" value="Znf_C2H2_type"/>
</dbReference>
<evidence type="ECO:0000256" key="7">
    <source>
        <dbReference type="PROSITE-ProRule" id="PRU00042"/>
    </source>
</evidence>
<dbReference type="GO" id="GO:0048598">
    <property type="term" value="P:embryonic morphogenesis"/>
    <property type="evidence" value="ECO:0007669"/>
    <property type="project" value="UniProtKB-ARBA"/>
</dbReference>
<feature type="domain" description="C2H2-type" evidence="9">
    <location>
        <begin position="268"/>
        <end position="295"/>
    </location>
</feature>
<evidence type="ECO:0000256" key="4">
    <source>
        <dbReference type="ARBA" id="ARBA00022771"/>
    </source>
</evidence>
<evidence type="ECO:0000259" key="9">
    <source>
        <dbReference type="PROSITE" id="PS50157"/>
    </source>
</evidence>
<dbReference type="Proteomes" id="UP000708208">
    <property type="component" value="Unassembled WGS sequence"/>
</dbReference>
<dbReference type="PANTHER" id="PTHR24394">
    <property type="entry name" value="ZINC FINGER PROTEIN"/>
    <property type="match status" value="1"/>
</dbReference>
<sequence length="429" mass="48974">PGSEPLYSSSKYVSAFYFFVPSKIRIMEVLQPSEYNNGAPQLQLDSNMSKYSNNVHQMHSEVKLLIAQVDVISNWILQQFGTKLFNDTCPLLHHMYSQNELKEIVKAVTCFDNNEPDFDRLWMKDADKITIADPVTDQIEKTIITVSRDENPTTSLTATKTEKEKNEKQDDGQNISIFLAAFSNELASVVDCTFGKEKPSIKEKCATKKLKNKALAPSTRKTKELQRKTSPNASNAQVPAQCEECGKTFRNVSNLNEHKKIHGDVRPFACQTCGKSFRQKRKYNLHALLHLGLDGKKLNCKVCNKSFIERRDLLRHERTHTGERPYACDVCSKSFNVKQHLSYHMRTHTDCERGIPQDELTVVMKVVGSLLPQFESFQTAWDMVPDTQQTTTMLMARLRNLESKKTKTEDSTEADSTRAFMRKKSGREN</sequence>
<evidence type="ECO:0000256" key="3">
    <source>
        <dbReference type="ARBA" id="ARBA00022737"/>
    </source>
</evidence>
<dbReference type="OrthoDB" id="8113227at2759"/>
<accession>A0A8J2NSG1</accession>
<keyword evidence="5" id="KW-0862">Zinc</keyword>
<dbReference type="GO" id="GO:0008270">
    <property type="term" value="F:zinc ion binding"/>
    <property type="evidence" value="ECO:0007669"/>
    <property type="project" value="UniProtKB-KW"/>
</dbReference>
<keyword evidence="3" id="KW-0677">Repeat</keyword>
<name>A0A8J2NSG1_9HEXA</name>
<dbReference type="PROSITE" id="PS50157">
    <property type="entry name" value="ZINC_FINGER_C2H2_2"/>
    <property type="match status" value="4"/>
</dbReference>
<dbReference type="AlphaFoldDB" id="A0A8J2NSG1"/>
<evidence type="ECO:0000256" key="5">
    <source>
        <dbReference type="ARBA" id="ARBA00022833"/>
    </source>
</evidence>
<dbReference type="Pfam" id="PF00096">
    <property type="entry name" value="zf-C2H2"/>
    <property type="match status" value="4"/>
</dbReference>
<dbReference type="SMART" id="SM00355">
    <property type="entry name" value="ZnF_C2H2"/>
    <property type="match status" value="4"/>
</dbReference>
<feature type="domain" description="C2H2-type" evidence="9">
    <location>
        <begin position="240"/>
        <end position="267"/>
    </location>
</feature>
<evidence type="ECO:0000256" key="6">
    <source>
        <dbReference type="ARBA" id="ARBA00023242"/>
    </source>
</evidence>
<keyword evidence="2" id="KW-0479">Metal-binding</keyword>
<dbReference type="FunFam" id="3.30.160.60:FF:000744">
    <property type="entry name" value="zinc finger E-box-binding homeobox 1"/>
    <property type="match status" value="1"/>
</dbReference>
<feature type="compositionally biased region" description="Polar residues" evidence="8">
    <location>
        <begin position="228"/>
        <end position="237"/>
    </location>
</feature>
<dbReference type="FunFam" id="3.30.160.60:FF:000100">
    <property type="entry name" value="Zinc finger 45-like"/>
    <property type="match status" value="1"/>
</dbReference>
<keyword evidence="6" id="KW-0539">Nucleus</keyword>
<feature type="region of interest" description="Disordered" evidence="8">
    <location>
        <begin position="213"/>
        <end position="237"/>
    </location>
</feature>
<keyword evidence="4 7" id="KW-0863">Zinc-finger</keyword>